<dbReference type="GO" id="GO:0046872">
    <property type="term" value="F:metal ion binding"/>
    <property type="evidence" value="ECO:0007669"/>
    <property type="project" value="UniProtKB-KW"/>
</dbReference>
<evidence type="ECO:0000256" key="2">
    <source>
        <dbReference type="ARBA" id="ARBA00001946"/>
    </source>
</evidence>
<reference evidence="10 11" key="1">
    <citation type="submission" date="2018-04" db="EMBL/GenBank/DDBJ databases">
        <title>Genomic Encyclopedia of Type Strains, Phase IV (KMG-IV): sequencing the most valuable type-strain genomes for metagenomic binning, comparative biology and taxonomic classification.</title>
        <authorList>
            <person name="Goeker M."/>
        </authorList>
    </citation>
    <scope>NUCLEOTIDE SEQUENCE [LARGE SCALE GENOMIC DNA]</scope>
    <source>
        <strain evidence="10 11">DSM 20705</strain>
    </source>
</reference>
<dbReference type="PRINTS" id="PR00919">
    <property type="entry name" value="THERMOPTASE"/>
</dbReference>
<dbReference type="Gene3D" id="3.40.1830.10">
    <property type="entry name" value="Thermophilic metalloprotease (M29)"/>
    <property type="match status" value="1"/>
</dbReference>
<dbReference type="PANTHER" id="PTHR34448:SF3">
    <property type="entry name" value="AMINOPEPTIDASE AMPS"/>
    <property type="match status" value="1"/>
</dbReference>
<comment type="cofactor">
    <cofactor evidence="3">
        <name>Zn(2+)</name>
        <dbReference type="ChEBI" id="CHEBI:29105"/>
    </cofactor>
</comment>
<evidence type="ECO:0000256" key="4">
    <source>
        <dbReference type="ARBA" id="ARBA00008236"/>
    </source>
</evidence>
<evidence type="ECO:0000313" key="10">
    <source>
        <dbReference type="EMBL" id="PVY95551.1"/>
    </source>
</evidence>
<organism evidence="10 11">
    <name type="scientific">Ezakiella coagulans</name>
    <dbReference type="NCBI Taxonomy" id="46507"/>
    <lineage>
        <taxon>Bacteria</taxon>
        <taxon>Bacillati</taxon>
        <taxon>Bacillota</taxon>
        <taxon>Tissierellia</taxon>
        <taxon>Ezakiella</taxon>
    </lineage>
</organism>
<dbReference type="GO" id="GO:0008237">
    <property type="term" value="F:metallopeptidase activity"/>
    <property type="evidence" value="ECO:0007669"/>
    <property type="project" value="UniProtKB-KW"/>
</dbReference>
<dbReference type="InterPro" id="IPR000787">
    <property type="entry name" value="Peptidase_M29"/>
</dbReference>
<dbReference type="PANTHER" id="PTHR34448">
    <property type="entry name" value="AMINOPEPTIDASE"/>
    <property type="match status" value="1"/>
</dbReference>
<dbReference type="GO" id="GO:0004177">
    <property type="term" value="F:aminopeptidase activity"/>
    <property type="evidence" value="ECO:0007669"/>
    <property type="project" value="UniProtKB-KW"/>
</dbReference>
<comment type="similarity">
    <text evidence="4">Belongs to the peptidase M29 family.</text>
</comment>
<dbReference type="InterPro" id="IPR052170">
    <property type="entry name" value="M29_Exopeptidase"/>
</dbReference>
<dbReference type="EMBL" id="QEKV01000001">
    <property type="protein sequence ID" value="PVY95551.1"/>
    <property type="molecule type" value="Genomic_DNA"/>
</dbReference>
<evidence type="ECO:0000256" key="9">
    <source>
        <dbReference type="ARBA" id="ARBA00023049"/>
    </source>
</evidence>
<dbReference type="Proteomes" id="UP000245793">
    <property type="component" value="Unassembled WGS sequence"/>
</dbReference>
<accession>A0A2U1E6K0</accession>
<dbReference type="InterPro" id="IPR035097">
    <property type="entry name" value="M29_N-terminal"/>
</dbReference>
<comment type="cofactor">
    <cofactor evidence="1">
        <name>Co(2+)</name>
        <dbReference type="ChEBI" id="CHEBI:48828"/>
    </cofactor>
</comment>
<name>A0A2U1E6K0_9FIRM</name>
<proteinExistence type="inferred from homology"/>
<gene>
    <name evidence="10" type="ORF">C7381_10177</name>
</gene>
<dbReference type="Pfam" id="PF02073">
    <property type="entry name" value="Peptidase_M29"/>
    <property type="match status" value="1"/>
</dbReference>
<sequence>MNDRLYAELIVNKALNIKDGSILRIRANTENLPFAREVARMAYEKGAAEVKVDIKDEAIERLNMEHMSEERLEHFGKYNLDEAVDYAEDGCFYLSITGGDPDLFKGIDPKRIAMRSKAAGKVMKPSMKYTMNDMNSWCVVGYPTVKWAKKVFPDLSDDEAVKKLKEAIFKTVRLDREDPFAAWDEHLEKLESRGKKLNELQLDRLHYTTKKGTDLTIGLPENHVWMGAVSEDDRKNIFLPNLPTEEIFTAPDKNRIDGVVYSTKPLNLSGTIVDEFKVVFEKGKAVEVSAKHGEQNLKDLIKTDENASSLGEVALVSVESPINRSGLIFMNTLFDENASCHLAFGAAYPTCLKGGDKMTEEELDKHGINDSQIHVDFMVGDETLEIVGYDKEGKEYKIFENGDFVI</sequence>
<keyword evidence="9" id="KW-0482">Metalloprotease</keyword>
<evidence type="ECO:0000256" key="8">
    <source>
        <dbReference type="ARBA" id="ARBA00022801"/>
    </source>
</evidence>
<evidence type="ECO:0000256" key="3">
    <source>
        <dbReference type="ARBA" id="ARBA00001947"/>
    </source>
</evidence>
<evidence type="ECO:0000256" key="1">
    <source>
        <dbReference type="ARBA" id="ARBA00001941"/>
    </source>
</evidence>
<dbReference type="SUPFAM" id="SSF144052">
    <property type="entry name" value="Thermophilic metalloprotease-like"/>
    <property type="match status" value="1"/>
</dbReference>
<dbReference type="RefSeq" id="WP_116479489.1">
    <property type="nucleotide sequence ID" value="NZ_QEKV01000001.1"/>
</dbReference>
<protein>
    <submittedName>
        <fullName evidence="10">Aminopeptidase</fullName>
    </submittedName>
</protein>
<comment type="cofactor">
    <cofactor evidence="2">
        <name>Mg(2+)</name>
        <dbReference type="ChEBI" id="CHEBI:18420"/>
    </cofactor>
</comment>
<keyword evidence="5 10" id="KW-0031">Aminopeptidase</keyword>
<evidence type="ECO:0000256" key="7">
    <source>
        <dbReference type="ARBA" id="ARBA00022723"/>
    </source>
</evidence>
<evidence type="ECO:0000313" key="11">
    <source>
        <dbReference type="Proteomes" id="UP000245793"/>
    </source>
</evidence>
<keyword evidence="6" id="KW-0645">Protease</keyword>
<dbReference type="GO" id="GO:0006508">
    <property type="term" value="P:proteolysis"/>
    <property type="evidence" value="ECO:0007669"/>
    <property type="project" value="UniProtKB-KW"/>
</dbReference>
<comment type="caution">
    <text evidence="10">The sequence shown here is derived from an EMBL/GenBank/DDBJ whole genome shotgun (WGS) entry which is preliminary data.</text>
</comment>
<dbReference type="AlphaFoldDB" id="A0A2U1E6K0"/>
<keyword evidence="11" id="KW-1185">Reference proteome</keyword>
<keyword evidence="7" id="KW-0479">Metal-binding</keyword>
<evidence type="ECO:0000256" key="5">
    <source>
        <dbReference type="ARBA" id="ARBA00022438"/>
    </source>
</evidence>
<keyword evidence="8" id="KW-0378">Hydrolase</keyword>
<evidence type="ECO:0000256" key="6">
    <source>
        <dbReference type="ARBA" id="ARBA00022670"/>
    </source>
</evidence>